<dbReference type="Pfam" id="PF13420">
    <property type="entry name" value="Acetyltransf_4"/>
    <property type="match status" value="1"/>
</dbReference>
<dbReference type="AlphaFoldDB" id="A0A073KA37"/>
<protein>
    <submittedName>
        <fullName evidence="2">Acetyltransferase</fullName>
    </submittedName>
</protein>
<evidence type="ECO:0000259" key="1">
    <source>
        <dbReference type="PROSITE" id="PS51186"/>
    </source>
</evidence>
<sequence>MLNIENFHLKCIEKKDLDLILKWRNSEEIRSVMYQNHKISKYEHFRWFEKLKYDDTKVARLLVYNEKPIGFINFTKINKINQTCYWGFYIGDKQSVKRAGTVLGIVALNFIFETYGIQKLCAEILDRNHISLNFHKKFGFQEEGRYLNHIFRDNEYIDIITMTLLREQWMERKEKIIKELEGEKYE</sequence>
<reference evidence="2 3" key="1">
    <citation type="submission" date="2014-06" db="EMBL/GenBank/DDBJ databases">
        <title>Draft genome sequence of Bacillus gaemokensis JCM 15801 (MCCC 1A00707).</title>
        <authorList>
            <person name="Lai Q."/>
            <person name="Liu Y."/>
            <person name="Shao Z."/>
        </authorList>
    </citation>
    <scope>NUCLEOTIDE SEQUENCE [LARGE SCALE GENOMIC DNA]</scope>
    <source>
        <strain evidence="2 3">JCM 15801</strain>
    </source>
</reference>
<dbReference type="STRING" id="574375.AZF08_17740"/>
<comment type="caution">
    <text evidence="2">The sequence shown here is derived from an EMBL/GenBank/DDBJ whole genome shotgun (WGS) entry which is preliminary data.</text>
</comment>
<dbReference type="EMBL" id="JOTM01000016">
    <property type="protein sequence ID" value="KEK23386.1"/>
    <property type="molecule type" value="Genomic_DNA"/>
</dbReference>
<organism evidence="2 3">
    <name type="scientific">Bacillus gaemokensis</name>
    <dbReference type="NCBI Taxonomy" id="574375"/>
    <lineage>
        <taxon>Bacteria</taxon>
        <taxon>Bacillati</taxon>
        <taxon>Bacillota</taxon>
        <taxon>Bacilli</taxon>
        <taxon>Bacillales</taxon>
        <taxon>Bacillaceae</taxon>
        <taxon>Bacillus</taxon>
        <taxon>Bacillus cereus group</taxon>
    </lineage>
</organism>
<feature type="domain" description="N-acetyltransferase" evidence="1">
    <location>
        <begin position="7"/>
        <end position="163"/>
    </location>
</feature>
<dbReference type="OrthoDB" id="9795206at2"/>
<keyword evidence="2" id="KW-0808">Transferase</keyword>
<dbReference type="InterPro" id="IPR016181">
    <property type="entry name" value="Acyl_CoA_acyltransferase"/>
</dbReference>
<dbReference type="SUPFAM" id="SSF55729">
    <property type="entry name" value="Acyl-CoA N-acyltransferases (Nat)"/>
    <property type="match status" value="1"/>
</dbReference>
<dbReference type="Proteomes" id="UP000027778">
    <property type="component" value="Unassembled WGS sequence"/>
</dbReference>
<dbReference type="PROSITE" id="PS51186">
    <property type="entry name" value="GNAT"/>
    <property type="match status" value="1"/>
</dbReference>
<dbReference type="InterPro" id="IPR000182">
    <property type="entry name" value="GNAT_dom"/>
</dbReference>
<dbReference type="PANTHER" id="PTHR43415:SF3">
    <property type="entry name" value="GNAT-FAMILY ACETYLTRANSFERASE"/>
    <property type="match status" value="1"/>
</dbReference>
<evidence type="ECO:0000313" key="3">
    <source>
        <dbReference type="Proteomes" id="UP000027778"/>
    </source>
</evidence>
<gene>
    <name evidence="2" type="ORF">BAGA_08790</name>
</gene>
<evidence type="ECO:0000313" key="2">
    <source>
        <dbReference type="EMBL" id="KEK23386.1"/>
    </source>
</evidence>
<accession>A0A073KA37</accession>
<dbReference type="PANTHER" id="PTHR43415">
    <property type="entry name" value="SPERMIDINE N(1)-ACETYLTRANSFERASE"/>
    <property type="match status" value="1"/>
</dbReference>
<dbReference type="Gene3D" id="3.40.630.30">
    <property type="match status" value="1"/>
</dbReference>
<dbReference type="GO" id="GO:0016747">
    <property type="term" value="F:acyltransferase activity, transferring groups other than amino-acyl groups"/>
    <property type="evidence" value="ECO:0007669"/>
    <property type="project" value="InterPro"/>
</dbReference>
<dbReference type="eggNOG" id="COG1670">
    <property type="taxonomic scope" value="Bacteria"/>
</dbReference>
<dbReference type="RefSeq" id="WP_033675556.1">
    <property type="nucleotide sequence ID" value="NZ_JOTM01000016.1"/>
</dbReference>
<keyword evidence="3" id="KW-1185">Reference proteome</keyword>
<name>A0A073KA37_9BACI</name>
<dbReference type="InterPro" id="IPR020036">
    <property type="entry name" value="PseH"/>
</dbReference>
<dbReference type="NCBIfam" id="TIGR03585">
    <property type="entry name" value="PseH"/>
    <property type="match status" value="1"/>
</dbReference>
<proteinExistence type="predicted"/>